<dbReference type="AlphaFoldDB" id="A0A0F9KMI4"/>
<keyword evidence="1" id="KW-0175">Coiled coil</keyword>
<comment type="caution">
    <text evidence="3">The sequence shown here is derived from an EMBL/GenBank/DDBJ whole genome shotgun (WGS) entry which is preliminary data.</text>
</comment>
<feature type="coiled-coil region" evidence="1">
    <location>
        <begin position="87"/>
        <end position="135"/>
    </location>
</feature>
<feature type="region of interest" description="Disordered" evidence="2">
    <location>
        <begin position="1"/>
        <end position="33"/>
    </location>
</feature>
<dbReference type="EMBL" id="LAZR01007734">
    <property type="protein sequence ID" value="KKM83299.1"/>
    <property type="molecule type" value="Genomic_DNA"/>
</dbReference>
<feature type="compositionally biased region" description="Polar residues" evidence="2">
    <location>
        <begin position="16"/>
        <end position="27"/>
    </location>
</feature>
<evidence type="ECO:0000256" key="2">
    <source>
        <dbReference type="SAM" id="MobiDB-lite"/>
    </source>
</evidence>
<gene>
    <name evidence="3" type="ORF">LCGC14_1310810</name>
</gene>
<evidence type="ECO:0000256" key="1">
    <source>
        <dbReference type="SAM" id="Coils"/>
    </source>
</evidence>
<feature type="non-terminal residue" evidence="3">
    <location>
        <position position="163"/>
    </location>
</feature>
<sequence length="163" mass="17742">MTQDPRDLLRGRGIPTNRTPRAPQPQTAGIPATPIKVGSTIIGYNVPGFGFMTPEEFQTLAKTGRFPEDLDTGTGTGRTQFPSERELQEAQTRLSNANAALAELEAAGTQPISPFQKAQLELDKIRAENDLKEAMLGQIGAERRTLIQEKGAERGRQTELAGR</sequence>
<reference evidence="3" key="1">
    <citation type="journal article" date="2015" name="Nature">
        <title>Complex archaea that bridge the gap between prokaryotes and eukaryotes.</title>
        <authorList>
            <person name="Spang A."/>
            <person name="Saw J.H."/>
            <person name="Jorgensen S.L."/>
            <person name="Zaremba-Niedzwiedzka K."/>
            <person name="Martijn J."/>
            <person name="Lind A.E."/>
            <person name="van Eijk R."/>
            <person name="Schleper C."/>
            <person name="Guy L."/>
            <person name="Ettema T.J."/>
        </authorList>
    </citation>
    <scope>NUCLEOTIDE SEQUENCE</scope>
</reference>
<organism evidence="3">
    <name type="scientific">marine sediment metagenome</name>
    <dbReference type="NCBI Taxonomy" id="412755"/>
    <lineage>
        <taxon>unclassified sequences</taxon>
        <taxon>metagenomes</taxon>
        <taxon>ecological metagenomes</taxon>
    </lineage>
</organism>
<protein>
    <submittedName>
        <fullName evidence="3">Uncharacterized protein</fullName>
    </submittedName>
</protein>
<name>A0A0F9KMI4_9ZZZZ</name>
<accession>A0A0F9KMI4</accession>
<feature type="compositionally biased region" description="Basic and acidic residues" evidence="2">
    <location>
        <begin position="1"/>
        <end position="10"/>
    </location>
</feature>
<proteinExistence type="predicted"/>
<evidence type="ECO:0000313" key="3">
    <source>
        <dbReference type="EMBL" id="KKM83299.1"/>
    </source>
</evidence>